<accession>A0AC34QD01</accession>
<evidence type="ECO:0000313" key="1">
    <source>
        <dbReference type="Proteomes" id="UP000887576"/>
    </source>
</evidence>
<dbReference type="Proteomes" id="UP000887576">
    <property type="component" value="Unplaced"/>
</dbReference>
<protein>
    <submittedName>
        <fullName evidence="2">Uncharacterized protein</fullName>
    </submittedName>
</protein>
<organism evidence="1 2">
    <name type="scientific">Panagrolaimus sp. JU765</name>
    <dbReference type="NCBI Taxonomy" id="591449"/>
    <lineage>
        <taxon>Eukaryota</taxon>
        <taxon>Metazoa</taxon>
        <taxon>Ecdysozoa</taxon>
        <taxon>Nematoda</taxon>
        <taxon>Chromadorea</taxon>
        <taxon>Rhabditida</taxon>
        <taxon>Tylenchina</taxon>
        <taxon>Panagrolaimomorpha</taxon>
        <taxon>Panagrolaimoidea</taxon>
        <taxon>Panagrolaimidae</taxon>
        <taxon>Panagrolaimus</taxon>
    </lineage>
</organism>
<reference evidence="2" key="1">
    <citation type="submission" date="2022-11" db="UniProtKB">
        <authorList>
            <consortium name="WormBaseParasite"/>
        </authorList>
    </citation>
    <scope>IDENTIFICATION</scope>
</reference>
<name>A0AC34QD01_9BILA</name>
<proteinExistence type="predicted"/>
<sequence>MSPGDDEIVFHVYSLSEKEKKKNNRLRITIHLEILSNDDRNLKIKHFRDELTIVSGGSTLLDPNDFQIDHREFPPTDIFYYLIQKGSNGIRVVILDSPATDEIIFSQAQINKNQIRLEHTPMSTDDRFDVLVFGIGNETRILTIRVEPLALNLFNHSIITYEQ</sequence>
<evidence type="ECO:0000313" key="2">
    <source>
        <dbReference type="WBParaSite" id="JU765_v2.g1541.t1"/>
    </source>
</evidence>
<dbReference type="WBParaSite" id="JU765_v2.g1541.t1">
    <property type="protein sequence ID" value="JU765_v2.g1541.t1"/>
    <property type="gene ID" value="JU765_v2.g1541"/>
</dbReference>